<protein>
    <submittedName>
        <fullName evidence="7">Putative ankyrin repeat-containing</fullName>
    </submittedName>
</protein>
<dbReference type="SUPFAM" id="SSF47986">
    <property type="entry name" value="DEATH domain"/>
    <property type="match status" value="1"/>
</dbReference>
<dbReference type="CDD" id="cd01670">
    <property type="entry name" value="Death"/>
    <property type="match status" value="1"/>
</dbReference>
<name>A0A3Q0KUI8_SCHMA</name>
<dbReference type="InParanoid" id="A0A3Q0KUI8"/>
<dbReference type="InterPro" id="IPR002110">
    <property type="entry name" value="Ankyrin_rpt"/>
</dbReference>
<proteinExistence type="predicted"/>
<keyword evidence="1" id="KW-0677">Repeat</keyword>
<dbReference type="AlphaFoldDB" id="A0A3Q0KUI8"/>
<dbReference type="InterPro" id="IPR000488">
    <property type="entry name" value="Death_dom"/>
</dbReference>
<dbReference type="Pfam" id="PF00531">
    <property type="entry name" value="Death"/>
    <property type="match status" value="1"/>
</dbReference>
<feature type="repeat" description="ANK" evidence="3">
    <location>
        <begin position="96"/>
        <end position="128"/>
    </location>
</feature>
<dbReference type="WBParaSite" id="Smp_198360.1">
    <property type="protein sequence ID" value="Smp_198360.1"/>
    <property type="gene ID" value="Smp_198360"/>
</dbReference>
<reference evidence="6" key="1">
    <citation type="journal article" date="2012" name="PLoS Negl. Trop. Dis.">
        <title>A systematically improved high quality genome and transcriptome of the human blood fluke Schistosoma mansoni.</title>
        <authorList>
            <person name="Protasio A.V."/>
            <person name="Tsai I.J."/>
            <person name="Babbage A."/>
            <person name="Nichol S."/>
            <person name="Hunt M."/>
            <person name="Aslett M.A."/>
            <person name="De Silva N."/>
            <person name="Velarde G.S."/>
            <person name="Anderson T.J."/>
            <person name="Clark R.C."/>
            <person name="Davidson C."/>
            <person name="Dillon G.P."/>
            <person name="Holroyd N.E."/>
            <person name="LoVerde P.T."/>
            <person name="Lloyd C."/>
            <person name="McQuillan J."/>
            <person name="Oliveira G."/>
            <person name="Otto T.D."/>
            <person name="Parker-Manuel S.J."/>
            <person name="Quail M.A."/>
            <person name="Wilson R.A."/>
            <person name="Zerlotini A."/>
            <person name="Dunne D.W."/>
            <person name="Berriman M."/>
        </authorList>
    </citation>
    <scope>NUCLEOTIDE SEQUENCE [LARGE SCALE GENOMIC DNA]</scope>
    <source>
        <strain evidence="6">Puerto Rican</strain>
    </source>
</reference>
<evidence type="ECO:0000259" key="5">
    <source>
        <dbReference type="PROSITE" id="PS50017"/>
    </source>
</evidence>
<dbReference type="PROSITE" id="PS50088">
    <property type="entry name" value="ANK_REPEAT"/>
    <property type="match status" value="5"/>
</dbReference>
<dbReference type="PRINTS" id="PR01415">
    <property type="entry name" value="ANKYRIN"/>
</dbReference>
<dbReference type="PANTHER" id="PTHR24198">
    <property type="entry name" value="ANKYRIN REPEAT AND PROTEIN KINASE DOMAIN-CONTAINING PROTEIN"/>
    <property type="match status" value="1"/>
</dbReference>
<feature type="region of interest" description="Disordered" evidence="4">
    <location>
        <begin position="441"/>
        <end position="478"/>
    </location>
</feature>
<dbReference type="InterPro" id="IPR011029">
    <property type="entry name" value="DEATH-like_dom_sf"/>
</dbReference>
<dbReference type="SUPFAM" id="SSF48403">
    <property type="entry name" value="Ankyrin repeat"/>
    <property type="match status" value="1"/>
</dbReference>
<evidence type="ECO:0000256" key="3">
    <source>
        <dbReference type="PROSITE-ProRule" id="PRU00023"/>
    </source>
</evidence>
<feature type="repeat" description="ANK" evidence="3">
    <location>
        <begin position="63"/>
        <end position="95"/>
    </location>
</feature>
<sequence>MKNKKNPVIKVQSSDCSMVTINVPPELRKIEQILFASVKQNRFDLVNRIIEGHKCDINVRDSFDRTPLHLAASSGNLPMVKLLVEGRALVDPVDKFGITPLFWAVYNNYKNVAHYLLNMGAKHNRVTKQGFTILHFICESNALSILKYLHRKSQTLEYDTSDNNGMTPFLIAASKGNELLMEILVRRNCNINATDTYGRNALHFVSKNGHIDALYYLLSVELLKSKINELDNSGCSPIHLACENNQQHCVRLLLEAGANPDIETKTRDCPLIECSRRGFHKCIDLLIENKASREKTSKVGDTALHVAALCDLSDTIYFLFSRKFDLCAVNEDKQTPLHLAVSQNRLEAVEALLFCGASLDLKDKDSQTPLMIAAKANYTALVDMIIRADRWNKTYPVNAQKLIDEILQTQQTKYVTTRILDRKQTNSQSYRTREILSNGRKRLLNNKIDNQSNNENNDTTEDSESTHTYVGQHHDYPYHHCRHNTDNDENNNNDQIKLYDPYTTNRYSYPLISSNHSTIPNDHDPDDVIMTEFIDPFKQLQLEENNEQNNEIQFIVDHCSRTTASSESGSELSLGYEASRAWTRQRQHQHSNDHSLSLSQISISRDLSEPNIHREHYDRNDDYDDDYHQKHRSLSNLSSHIQGDEIYLPNGETIFRITDTLLAQSSKNMRLSNGYGLNLTHPFTFRAPCQNYADDMNVLFFEYSHRYAKPSDWKSLAKFWGFTLNDIAAIEYQDIGKNSYKEHTYRLLNIWLHGVNDNQSPLNELCLALTTIGRKRTMEQLRRRIKTLSKVHNNKHKCKLY</sequence>
<feature type="domain" description="Death" evidence="5">
    <location>
        <begin position="712"/>
        <end position="785"/>
    </location>
</feature>
<dbReference type="Gene3D" id="1.25.40.20">
    <property type="entry name" value="Ankyrin repeat-containing domain"/>
    <property type="match status" value="1"/>
</dbReference>
<feature type="repeat" description="ANK" evidence="3">
    <location>
        <begin position="332"/>
        <end position="364"/>
    </location>
</feature>
<organism evidence="6 7">
    <name type="scientific">Schistosoma mansoni</name>
    <name type="common">Blood fluke</name>
    <dbReference type="NCBI Taxonomy" id="6183"/>
    <lineage>
        <taxon>Eukaryota</taxon>
        <taxon>Metazoa</taxon>
        <taxon>Spiralia</taxon>
        <taxon>Lophotrochozoa</taxon>
        <taxon>Platyhelminthes</taxon>
        <taxon>Trematoda</taxon>
        <taxon>Digenea</taxon>
        <taxon>Strigeidida</taxon>
        <taxon>Schistosomatoidea</taxon>
        <taxon>Schistosomatidae</taxon>
        <taxon>Schistosoma</taxon>
    </lineage>
</organism>
<dbReference type="Gene3D" id="1.10.533.10">
    <property type="entry name" value="Death Domain, Fas"/>
    <property type="match status" value="1"/>
</dbReference>
<accession>A0A3Q0KUI8</accession>
<evidence type="ECO:0000256" key="4">
    <source>
        <dbReference type="SAM" id="MobiDB-lite"/>
    </source>
</evidence>
<dbReference type="Proteomes" id="UP000008854">
    <property type="component" value="Unassembled WGS sequence"/>
</dbReference>
<dbReference type="InterPro" id="IPR036770">
    <property type="entry name" value="Ankyrin_rpt-contain_sf"/>
</dbReference>
<keyword evidence="2 3" id="KW-0040">ANK repeat</keyword>
<reference evidence="7" key="2">
    <citation type="submission" date="2018-12" db="UniProtKB">
        <authorList>
            <consortium name="WormBaseParasite"/>
        </authorList>
    </citation>
    <scope>IDENTIFICATION</scope>
    <source>
        <strain evidence="7">Puerto Rican</strain>
    </source>
</reference>
<dbReference type="GO" id="GO:0007165">
    <property type="term" value="P:signal transduction"/>
    <property type="evidence" value="ECO:0007669"/>
    <property type="project" value="InterPro"/>
</dbReference>
<evidence type="ECO:0000313" key="6">
    <source>
        <dbReference type="Proteomes" id="UP000008854"/>
    </source>
</evidence>
<dbReference type="SMART" id="SM00248">
    <property type="entry name" value="ANK"/>
    <property type="match status" value="11"/>
</dbReference>
<feature type="compositionally biased region" description="Low complexity" evidence="4">
    <location>
        <begin position="445"/>
        <end position="457"/>
    </location>
</feature>
<dbReference type="PROSITE" id="PS50017">
    <property type="entry name" value="DEATH_DOMAIN"/>
    <property type="match status" value="1"/>
</dbReference>
<feature type="repeat" description="ANK" evidence="3">
    <location>
        <begin position="233"/>
        <end position="265"/>
    </location>
</feature>
<evidence type="ECO:0000256" key="2">
    <source>
        <dbReference type="ARBA" id="ARBA00023043"/>
    </source>
</evidence>
<dbReference type="PROSITE" id="PS50297">
    <property type="entry name" value="ANK_REP_REGION"/>
    <property type="match status" value="4"/>
</dbReference>
<dbReference type="Pfam" id="PF12796">
    <property type="entry name" value="Ank_2"/>
    <property type="match status" value="3"/>
</dbReference>
<keyword evidence="6" id="KW-1185">Reference proteome</keyword>
<feature type="repeat" description="ANK" evidence="3">
    <location>
        <begin position="164"/>
        <end position="196"/>
    </location>
</feature>
<evidence type="ECO:0000313" key="7">
    <source>
        <dbReference type="WBParaSite" id="Smp_198360.1"/>
    </source>
</evidence>
<dbReference type="STRING" id="6183.A0A3Q0KUI8"/>
<evidence type="ECO:0000256" key="1">
    <source>
        <dbReference type="ARBA" id="ARBA00022737"/>
    </source>
</evidence>
<dbReference type="PANTHER" id="PTHR24198:SF165">
    <property type="entry name" value="ANKYRIN REPEAT-CONTAINING PROTEIN-RELATED"/>
    <property type="match status" value="1"/>
</dbReference>